<feature type="compositionally biased region" description="Basic residues" evidence="1">
    <location>
        <begin position="63"/>
        <end position="74"/>
    </location>
</feature>
<accession>A0A5C6Z166</accession>
<organism evidence="2 3">
    <name type="scientific">Aequorivita antarctica</name>
    <dbReference type="NCBI Taxonomy" id="153266"/>
    <lineage>
        <taxon>Bacteria</taxon>
        <taxon>Pseudomonadati</taxon>
        <taxon>Bacteroidota</taxon>
        <taxon>Flavobacteriia</taxon>
        <taxon>Flavobacteriales</taxon>
        <taxon>Flavobacteriaceae</taxon>
        <taxon>Aequorivita</taxon>
    </lineage>
</organism>
<sequence length="106" mass="11632">MKTILTILCIGITSFCNAQFLDKLGDRAADAVERTVERRVEKETTKSTDRVLDTIVDAPKKEKKEKKKSKKKSSGKNIIGGDPVDDNSNASSTQNSDATKRSEDEG</sequence>
<evidence type="ECO:0000256" key="1">
    <source>
        <dbReference type="SAM" id="MobiDB-lite"/>
    </source>
</evidence>
<gene>
    <name evidence="2" type="ORF">ESU54_04860</name>
</gene>
<keyword evidence="3" id="KW-1185">Reference proteome</keyword>
<dbReference type="AlphaFoldDB" id="A0A5C6Z166"/>
<dbReference type="EMBL" id="VORT01000003">
    <property type="protein sequence ID" value="TXD73804.1"/>
    <property type="molecule type" value="Genomic_DNA"/>
</dbReference>
<protein>
    <submittedName>
        <fullName evidence="2">Uncharacterized protein</fullName>
    </submittedName>
</protein>
<dbReference type="OrthoDB" id="9800869at2"/>
<feature type="compositionally biased region" description="Polar residues" evidence="1">
    <location>
        <begin position="86"/>
        <end position="97"/>
    </location>
</feature>
<name>A0A5C6Z166_9FLAO</name>
<feature type="region of interest" description="Disordered" evidence="1">
    <location>
        <begin position="33"/>
        <end position="106"/>
    </location>
</feature>
<proteinExistence type="predicted"/>
<dbReference type="Proteomes" id="UP000321497">
    <property type="component" value="Unassembled WGS sequence"/>
</dbReference>
<reference evidence="2 3" key="1">
    <citation type="submission" date="2019-08" db="EMBL/GenBank/DDBJ databases">
        <title>Genome of Aequorivita antarctica SW49 (type strain).</title>
        <authorList>
            <person name="Bowman J.P."/>
        </authorList>
    </citation>
    <scope>NUCLEOTIDE SEQUENCE [LARGE SCALE GENOMIC DNA]</scope>
    <source>
        <strain evidence="2 3">SW49</strain>
    </source>
</reference>
<evidence type="ECO:0000313" key="3">
    <source>
        <dbReference type="Proteomes" id="UP000321497"/>
    </source>
</evidence>
<dbReference type="RefSeq" id="WP_111843568.1">
    <property type="nucleotide sequence ID" value="NZ_UEGI01000002.1"/>
</dbReference>
<evidence type="ECO:0000313" key="2">
    <source>
        <dbReference type="EMBL" id="TXD73804.1"/>
    </source>
</evidence>
<comment type="caution">
    <text evidence="2">The sequence shown here is derived from an EMBL/GenBank/DDBJ whole genome shotgun (WGS) entry which is preliminary data.</text>
</comment>
<feature type="compositionally biased region" description="Basic and acidic residues" evidence="1">
    <location>
        <begin position="33"/>
        <end position="62"/>
    </location>
</feature>